<proteinExistence type="predicted"/>
<sequence length="97" mass="11078">MIVLPYRAWITRNVSLPSEIIELLDAFYTIAGAAKWQNPQDVKAIFPAAEILTNDRVLIDIANQYHLLIRVNYALQAIRVLHFDSYGKLSQLLLNNP</sequence>
<dbReference type="EMBL" id="JAUKPO010000019">
    <property type="protein sequence ID" value="MDO1449416.1"/>
    <property type="molecule type" value="Genomic_DNA"/>
</dbReference>
<evidence type="ECO:0000313" key="1">
    <source>
        <dbReference type="EMBL" id="MDO1449416.1"/>
    </source>
</evidence>
<protein>
    <submittedName>
        <fullName evidence="1">Type II toxin-antitoxin system HigB family toxin</fullName>
    </submittedName>
</protein>
<evidence type="ECO:0000313" key="2">
    <source>
        <dbReference type="Proteomes" id="UP001168528"/>
    </source>
</evidence>
<dbReference type="InterPro" id="IPR018669">
    <property type="entry name" value="Toxin_HigB"/>
</dbReference>
<gene>
    <name evidence="1" type="ORF">Q0590_24285</name>
</gene>
<name>A0ABT8RBD1_9BACT</name>
<dbReference type="RefSeq" id="WP_302040219.1">
    <property type="nucleotide sequence ID" value="NZ_JAUKPO010000019.1"/>
</dbReference>
<keyword evidence="2" id="KW-1185">Reference proteome</keyword>
<comment type="caution">
    <text evidence="1">The sequence shown here is derived from an EMBL/GenBank/DDBJ whole genome shotgun (WGS) entry which is preliminary data.</text>
</comment>
<dbReference type="Proteomes" id="UP001168528">
    <property type="component" value="Unassembled WGS sequence"/>
</dbReference>
<organism evidence="1 2">
    <name type="scientific">Rhodocytophaga aerolata</name>
    <dbReference type="NCBI Taxonomy" id="455078"/>
    <lineage>
        <taxon>Bacteria</taxon>
        <taxon>Pseudomonadati</taxon>
        <taxon>Bacteroidota</taxon>
        <taxon>Cytophagia</taxon>
        <taxon>Cytophagales</taxon>
        <taxon>Rhodocytophagaceae</taxon>
        <taxon>Rhodocytophaga</taxon>
    </lineage>
</organism>
<dbReference type="Pfam" id="PF09907">
    <property type="entry name" value="HigB_toxin"/>
    <property type="match status" value="1"/>
</dbReference>
<reference evidence="1" key="1">
    <citation type="submission" date="2023-07" db="EMBL/GenBank/DDBJ databases">
        <title>The genome sequence of Rhodocytophaga aerolata KACC 12507.</title>
        <authorList>
            <person name="Zhang X."/>
        </authorList>
    </citation>
    <scope>NUCLEOTIDE SEQUENCE</scope>
    <source>
        <strain evidence="1">KACC 12507</strain>
    </source>
</reference>
<accession>A0ABT8RBD1</accession>